<sequence length="118" mass="13007">MGPTLPFPYYGFADYCNELKALGIDPGYVMYTDRHANNGQPTARLVPAEHLPAALAYIEAASDAKFVDLVQAGVLVDTEWERHTTGWLVVSFTGWEVLHKAFSRLNAKLNHAVLDMAG</sequence>
<dbReference type="OrthoDB" id="5568671at2"/>
<comment type="caution">
    <text evidence="1">The sequence shown here is derived from an EMBL/GenBank/DDBJ whole genome shotgun (WGS) entry which is preliminary data.</text>
</comment>
<evidence type="ECO:0000313" key="1">
    <source>
        <dbReference type="EMBL" id="OAI10483.1"/>
    </source>
</evidence>
<dbReference type="AlphaFoldDB" id="A0A177MYW5"/>
<evidence type="ECO:0000313" key="2">
    <source>
        <dbReference type="Proteomes" id="UP000077857"/>
    </source>
</evidence>
<gene>
    <name evidence="1" type="ORF">A1507_04160</name>
</gene>
<name>A0A177MYW5_9GAMM</name>
<dbReference type="RefSeq" id="WP_064042643.1">
    <property type="nucleotide sequence ID" value="NZ_LUUJ01000134.1"/>
</dbReference>
<accession>A0A177MYW5</accession>
<dbReference type="EMBL" id="LUUJ01000134">
    <property type="protein sequence ID" value="OAI10483.1"/>
    <property type="molecule type" value="Genomic_DNA"/>
</dbReference>
<proteinExistence type="predicted"/>
<protein>
    <submittedName>
        <fullName evidence="1">Uncharacterized protein</fullName>
    </submittedName>
</protein>
<dbReference type="Proteomes" id="UP000077857">
    <property type="component" value="Unassembled WGS sequence"/>
</dbReference>
<organism evidence="1 2">
    <name type="scientific">Methylomonas koyamae</name>
    <dbReference type="NCBI Taxonomy" id="702114"/>
    <lineage>
        <taxon>Bacteria</taxon>
        <taxon>Pseudomonadati</taxon>
        <taxon>Pseudomonadota</taxon>
        <taxon>Gammaproteobacteria</taxon>
        <taxon>Methylococcales</taxon>
        <taxon>Methylococcaceae</taxon>
        <taxon>Methylomonas</taxon>
    </lineage>
</organism>
<reference evidence="1 2" key="1">
    <citation type="submission" date="2016-03" db="EMBL/GenBank/DDBJ databases">
        <authorList>
            <person name="Ploux O."/>
        </authorList>
    </citation>
    <scope>NUCLEOTIDE SEQUENCE [LARGE SCALE GENOMIC DNA]</scope>
    <source>
        <strain evidence="1 2">R-45378</strain>
    </source>
</reference>